<protein>
    <submittedName>
        <fullName evidence="2">GGDEF domain-containing protein</fullName>
    </submittedName>
</protein>
<feature type="transmembrane region" description="Helical" evidence="1">
    <location>
        <begin position="155"/>
        <end position="174"/>
    </location>
</feature>
<dbReference type="InterPro" id="IPR043128">
    <property type="entry name" value="Rev_trsase/Diguanyl_cyclase"/>
</dbReference>
<feature type="transmembrane region" description="Helical" evidence="1">
    <location>
        <begin position="186"/>
        <end position="210"/>
    </location>
</feature>
<keyword evidence="1" id="KW-0812">Transmembrane</keyword>
<evidence type="ECO:0000313" key="3">
    <source>
        <dbReference type="Proteomes" id="UP000273158"/>
    </source>
</evidence>
<feature type="transmembrane region" description="Helical" evidence="1">
    <location>
        <begin position="94"/>
        <end position="112"/>
    </location>
</feature>
<proteinExistence type="predicted"/>
<gene>
    <name evidence="2" type="ORF">C7474_1778</name>
</gene>
<dbReference type="Proteomes" id="UP000273158">
    <property type="component" value="Unassembled WGS sequence"/>
</dbReference>
<feature type="transmembrane region" description="Helical" evidence="1">
    <location>
        <begin position="37"/>
        <end position="56"/>
    </location>
</feature>
<keyword evidence="1" id="KW-1133">Transmembrane helix</keyword>
<dbReference type="RefSeq" id="WP_121059005.1">
    <property type="nucleotide sequence ID" value="NZ_RCDB01000002.1"/>
</dbReference>
<dbReference type="OrthoDB" id="5115878at2"/>
<feature type="transmembrane region" description="Helical" evidence="1">
    <location>
        <begin position="62"/>
        <end position="82"/>
    </location>
</feature>
<evidence type="ECO:0000256" key="1">
    <source>
        <dbReference type="SAM" id="Phobius"/>
    </source>
</evidence>
<name>A0A498CB82_9MICO</name>
<dbReference type="SUPFAM" id="SSF55073">
    <property type="entry name" value="Nucleotide cyclase"/>
    <property type="match status" value="1"/>
</dbReference>
<feature type="transmembrane region" description="Helical" evidence="1">
    <location>
        <begin position="124"/>
        <end position="143"/>
    </location>
</feature>
<keyword evidence="3" id="KW-1185">Reference proteome</keyword>
<dbReference type="EMBL" id="RCDB01000002">
    <property type="protein sequence ID" value="RLK49618.1"/>
    <property type="molecule type" value="Genomic_DNA"/>
</dbReference>
<dbReference type="Gene3D" id="3.30.70.270">
    <property type="match status" value="1"/>
</dbReference>
<reference evidence="2 3" key="1">
    <citation type="journal article" date="2015" name="Stand. Genomic Sci.">
        <title>Genomic Encyclopedia of Bacterial and Archaeal Type Strains, Phase III: the genomes of soil and plant-associated and newly described type strains.</title>
        <authorList>
            <person name="Whitman W.B."/>
            <person name="Woyke T."/>
            <person name="Klenk H.P."/>
            <person name="Zhou Y."/>
            <person name="Lilburn T.G."/>
            <person name="Beck B.J."/>
            <person name="De Vos P."/>
            <person name="Vandamme P."/>
            <person name="Eisen J.A."/>
            <person name="Garrity G."/>
            <person name="Hugenholtz P."/>
            <person name="Kyrpides N.C."/>
        </authorList>
    </citation>
    <scope>NUCLEOTIDE SEQUENCE [LARGE SCALE GENOMIC DNA]</scope>
    <source>
        <strain evidence="2 3">S2T63</strain>
    </source>
</reference>
<feature type="transmembrane region" description="Helical" evidence="1">
    <location>
        <begin position="6"/>
        <end position="25"/>
    </location>
</feature>
<dbReference type="InterPro" id="IPR029787">
    <property type="entry name" value="Nucleotide_cyclase"/>
</dbReference>
<comment type="caution">
    <text evidence="2">The sequence shown here is derived from an EMBL/GenBank/DDBJ whole genome shotgun (WGS) entry which is preliminary data.</text>
</comment>
<keyword evidence="1" id="KW-0472">Membrane</keyword>
<sequence length="387" mass="40445">MIVDPFTVAAFTALVIVVSATLFLIDTVRRHDAAPGQLWSLGYLAAVLTTVSYLVWAWQPETWWAVSAGNAAYIVATGGMWLGCRAFNRKPVGLAGIFVAATSVLVGAATSWEWEDLGDWAGAVWMFAALMVLAGMAAVECFTGELHRARVARPLGIVFCVQSAYYLARSIAFLAAGPHSALFQTWFSTAITSVLTVTLTITAVVATSVLQSTRSRIRGGIGAATVDAAFAVRPRDVFRRDLDELCARAQRRDELVAVAIVHFDDLASIERAYGADVSDELWEALRAGVLDGSPALVLVGETDGDSLGVAWVAASAADARRHAMALYRSLLTGLDAVTGGALPGVGVGVALSDVNGYGASGLLTAAAGAAERGAAGWTTAVVLADPL</sequence>
<accession>A0A498CB82</accession>
<dbReference type="AlphaFoldDB" id="A0A498CB82"/>
<evidence type="ECO:0000313" key="2">
    <source>
        <dbReference type="EMBL" id="RLK49618.1"/>
    </source>
</evidence>
<organism evidence="2 3">
    <name type="scientific">Microbacterium telephonicum</name>
    <dbReference type="NCBI Taxonomy" id="1714841"/>
    <lineage>
        <taxon>Bacteria</taxon>
        <taxon>Bacillati</taxon>
        <taxon>Actinomycetota</taxon>
        <taxon>Actinomycetes</taxon>
        <taxon>Micrococcales</taxon>
        <taxon>Microbacteriaceae</taxon>
        <taxon>Microbacterium</taxon>
    </lineage>
</organism>